<gene>
    <name evidence="2" type="ORF">ACFPN5_06485</name>
</gene>
<evidence type="ECO:0000313" key="3">
    <source>
        <dbReference type="Proteomes" id="UP001596050"/>
    </source>
</evidence>
<dbReference type="InterPro" id="IPR037523">
    <property type="entry name" value="VOC_core"/>
</dbReference>
<dbReference type="SUPFAM" id="SSF54593">
    <property type="entry name" value="Glyoxalase/Bleomycin resistance protein/Dihydroxybiphenyl dioxygenase"/>
    <property type="match status" value="1"/>
</dbReference>
<organism evidence="2 3">
    <name type="scientific">Massilia niabensis</name>
    <dbReference type="NCBI Taxonomy" id="544910"/>
    <lineage>
        <taxon>Bacteria</taxon>
        <taxon>Pseudomonadati</taxon>
        <taxon>Pseudomonadota</taxon>
        <taxon>Betaproteobacteria</taxon>
        <taxon>Burkholderiales</taxon>
        <taxon>Oxalobacteraceae</taxon>
        <taxon>Telluria group</taxon>
        <taxon>Massilia</taxon>
    </lineage>
</organism>
<dbReference type="Proteomes" id="UP001596050">
    <property type="component" value="Unassembled WGS sequence"/>
</dbReference>
<dbReference type="InterPro" id="IPR029068">
    <property type="entry name" value="Glyas_Bleomycin-R_OHBP_Dase"/>
</dbReference>
<evidence type="ECO:0000313" key="2">
    <source>
        <dbReference type="EMBL" id="MFC5459452.1"/>
    </source>
</evidence>
<reference evidence="3" key="1">
    <citation type="journal article" date="2019" name="Int. J. Syst. Evol. Microbiol.">
        <title>The Global Catalogue of Microorganisms (GCM) 10K type strain sequencing project: providing services to taxonomists for standard genome sequencing and annotation.</title>
        <authorList>
            <consortium name="The Broad Institute Genomics Platform"/>
            <consortium name="The Broad Institute Genome Sequencing Center for Infectious Disease"/>
            <person name="Wu L."/>
            <person name="Ma J."/>
        </authorList>
    </citation>
    <scope>NUCLEOTIDE SEQUENCE [LARGE SCALE GENOMIC DNA]</scope>
    <source>
        <strain evidence="3">KACC 12649</strain>
    </source>
</reference>
<sequence length="120" mass="13490">MITHIKFVSIPTRDQDVALAFYTEKLGFRVITDQPFGKQRWIELRVGASDTRFVLFTPDGQEDRIGSAFNGSLACDDVEATYRQLSARGVEFVSPPQKQPWGEFAIMKDPDGNQFVLSSS</sequence>
<feature type="domain" description="VOC" evidence="1">
    <location>
        <begin position="4"/>
        <end position="120"/>
    </location>
</feature>
<dbReference type="PANTHER" id="PTHR36437:SF2">
    <property type="entry name" value="GLYOXALASE_BLEOMYCIN RESISTANCE PROTEIN_DIOXYGENASE"/>
    <property type="match status" value="1"/>
</dbReference>
<dbReference type="RefSeq" id="WP_379781335.1">
    <property type="nucleotide sequence ID" value="NZ_JBHSMU010000007.1"/>
</dbReference>
<dbReference type="EMBL" id="JBHSMU010000007">
    <property type="protein sequence ID" value="MFC5459452.1"/>
    <property type="molecule type" value="Genomic_DNA"/>
</dbReference>
<dbReference type="Pfam" id="PF00903">
    <property type="entry name" value="Glyoxalase"/>
    <property type="match status" value="1"/>
</dbReference>
<proteinExistence type="predicted"/>
<dbReference type="InterPro" id="IPR004360">
    <property type="entry name" value="Glyas_Fos-R_dOase_dom"/>
</dbReference>
<evidence type="ECO:0000259" key="1">
    <source>
        <dbReference type="PROSITE" id="PS51819"/>
    </source>
</evidence>
<name>A0ABW0L3J3_9BURK</name>
<accession>A0ABW0L3J3</accession>
<dbReference type="PANTHER" id="PTHR36437">
    <property type="entry name" value="GLYOXALASE/BLEOMYCIN RESISTANCE PROTEIN/DIOXYGENASE"/>
    <property type="match status" value="1"/>
</dbReference>
<protein>
    <submittedName>
        <fullName evidence="2">VOC family protein</fullName>
    </submittedName>
</protein>
<dbReference type="PROSITE" id="PS51819">
    <property type="entry name" value="VOC"/>
    <property type="match status" value="1"/>
</dbReference>
<dbReference type="Gene3D" id="3.10.180.10">
    <property type="entry name" value="2,3-Dihydroxybiphenyl 1,2-Dioxygenase, domain 1"/>
    <property type="match status" value="1"/>
</dbReference>
<keyword evidence="3" id="KW-1185">Reference proteome</keyword>
<comment type="caution">
    <text evidence="2">The sequence shown here is derived from an EMBL/GenBank/DDBJ whole genome shotgun (WGS) entry which is preliminary data.</text>
</comment>